<dbReference type="SUPFAM" id="SSF54637">
    <property type="entry name" value="Thioesterase/thiol ester dehydrase-isomerase"/>
    <property type="match status" value="1"/>
</dbReference>
<dbReference type="PANTHER" id="PTHR43437:SF3">
    <property type="entry name" value="HYDROXYACYL-THIOESTER DEHYDRATASE TYPE 2, MITOCHONDRIAL"/>
    <property type="match status" value="1"/>
</dbReference>
<sequence length="144" mass="16169">MSKLINFDTLLFEDIKRGMEVSYTQTITDCDIKTFAGLSGDHNPVHISDEYAQNTRWERRIAHGLISVSFFSGLMGTKLPGIGCVWVSQTIKFLKPVYIGDTVTAKLIVTDIDPERRRVFLQSICIVKGEIVIDGESEAFVPKQ</sequence>
<feature type="domain" description="MaoC-like" evidence="1">
    <location>
        <begin position="15"/>
        <end position="116"/>
    </location>
</feature>
<evidence type="ECO:0000259" key="1">
    <source>
        <dbReference type="Pfam" id="PF01575"/>
    </source>
</evidence>
<evidence type="ECO:0000313" key="2">
    <source>
        <dbReference type="EMBL" id="UTJ06565.1"/>
    </source>
</evidence>
<name>A0ABY5E5U7_9BACT</name>
<protein>
    <submittedName>
        <fullName evidence="2">MaoC family dehydratase</fullName>
    </submittedName>
</protein>
<dbReference type="Proteomes" id="UP001060012">
    <property type="component" value="Chromosome"/>
</dbReference>
<dbReference type="Pfam" id="PF01575">
    <property type="entry name" value="MaoC_dehydratas"/>
    <property type="match status" value="1"/>
</dbReference>
<dbReference type="InterPro" id="IPR050965">
    <property type="entry name" value="UPF0336/Enoyl-CoA_hydratase"/>
</dbReference>
<dbReference type="PANTHER" id="PTHR43437">
    <property type="entry name" value="HYDROXYACYL-THIOESTER DEHYDRATASE TYPE 2, MITOCHONDRIAL-RELATED"/>
    <property type="match status" value="1"/>
</dbReference>
<keyword evidence="3" id="KW-1185">Reference proteome</keyword>
<accession>A0ABY5E5U7</accession>
<dbReference type="RefSeq" id="WP_254576744.1">
    <property type="nucleotide sequence ID" value="NZ_CP100595.1"/>
</dbReference>
<organism evidence="2 3">
    <name type="scientific">Arcobacter roscoffensis</name>
    <dbReference type="NCBI Taxonomy" id="2961520"/>
    <lineage>
        <taxon>Bacteria</taxon>
        <taxon>Pseudomonadati</taxon>
        <taxon>Campylobacterota</taxon>
        <taxon>Epsilonproteobacteria</taxon>
        <taxon>Campylobacterales</taxon>
        <taxon>Arcobacteraceae</taxon>
        <taxon>Arcobacter</taxon>
    </lineage>
</organism>
<gene>
    <name evidence="2" type="ORF">NJU99_00295</name>
</gene>
<reference evidence="2" key="1">
    <citation type="submission" date="2022-07" db="EMBL/GenBank/DDBJ databases">
        <title>Arcobacter roscoffensis sp. nov., a marine bacterium isolated from coastal seawater collected from Roscoff, France.</title>
        <authorList>
            <person name="Pascual J."/>
            <person name="Lepeaux C."/>
            <person name="Methner A."/>
            <person name="Overmann J."/>
        </authorList>
    </citation>
    <scope>NUCLEOTIDE SEQUENCE</scope>
    <source>
        <strain evidence="2">ARW1-2F2</strain>
    </source>
</reference>
<dbReference type="InterPro" id="IPR029069">
    <property type="entry name" value="HotDog_dom_sf"/>
</dbReference>
<proteinExistence type="predicted"/>
<dbReference type="Gene3D" id="3.10.129.10">
    <property type="entry name" value="Hotdog Thioesterase"/>
    <property type="match status" value="1"/>
</dbReference>
<dbReference type="EMBL" id="CP100595">
    <property type="protein sequence ID" value="UTJ06565.1"/>
    <property type="molecule type" value="Genomic_DNA"/>
</dbReference>
<evidence type="ECO:0000313" key="3">
    <source>
        <dbReference type="Proteomes" id="UP001060012"/>
    </source>
</evidence>
<dbReference type="CDD" id="cd03449">
    <property type="entry name" value="R_hydratase"/>
    <property type="match status" value="1"/>
</dbReference>
<dbReference type="InterPro" id="IPR002539">
    <property type="entry name" value="MaoC-like_dom"/>
</dbReference>